<feature type="domain" description="DUF6801" evidence="2">
    <location>
        <begin position="16"/>
        <end position="145"/>
    </location>
</feature>
<dbReference type="EMBL" id="JANUGQ010000005">
    <property type="protein sequence ID" value="MCS0635723.1"/>
    <property type="molecule type" value="Genomic_DNA"/>
</dbReference>
<dbReference type="RefSeq" id="WP_258786607.1">
    <property type="nucleotide sequence ID" value="NZ_JANUGQ010000005.1"/>
</dbReference>
<comment type="caution">
    <text evidence="3">The sequence shown here is derived from an EMBL/GenBank/DDBJ whole genome shotgun (WGS) entry which is preliminary data.</text>
</comment>
<name>A0ABT2CEB7_9ACTN</name>
<reference evidence="3" key="1">
    <citation type="submission" date="2022-08" db="EMBL/GenBank/DDBJ databases">
        <authorList>
            <person name="Somphong A."/>
            <person name="Phongsopitanun W."/>
        </authorList>
    </citation>
    <scope>NUCLEOTIDE SEQUENCE</scope>
    <source>
        <strain evidence="3">LP05-1</strain>
    </source>
</reference>
<dbReference type="Pfam" id="PF20611">
    <property type="entry name" value="DUF6801"/>
    <property type="match status" value="1"/>
</dbReference>
<proteinExistence type="predicted"/>
<gene>
    <name evidence="3" type="ORF">NX801_08610</name>
</gene>
<dbReference type="Proteomes" id="UP001431313">
    <property type="component" value="Unassembled WGS sequence"/>
</dbReference>
<sequence length="506" mass="50929">MSASATKGREQVIAADYSCAAVNGAVSDRRVRVEVVFGGRFPDRGRAGSAVRVADFTIRPGLTRAAVRELLPAGTAVVSGTARLAADIALDGRGVRADWSGLVAARTAPDAGGGLAPVFTGAVPETTATRAGRLTVTGGELSLTLWTGPAEPPGPAEPTEPTGPSGPAGQAGPGGATAPGVPAGPGARARSLAGAPVEVRCGPLRPPGPRLVSWEVTASSGTPSGSPTAGAGVPGSGDTPPDPLSSSGTGPAGPDTPAGEPPVRTARAPRGQAPVCPTDRPRGELDPARLPKPPPGAVEGSIGGSLCTVAVGYATVRKQNAAMIVNDPRRTPGLMHLDLGRRTVSSADGGYTESDSLGVLHLPDADSTFLTFGFQPVSARVTFEPGPVTVVNVLRDGEQSTTVGYWQHLRIHHVRLNGVPLDVGSHCRTARRIDTRLSGAYPFITGGLLTGQITVPPFTGCRSASGEDLSRLFTAAISGPGNALRIQQGGLAGGGASPPVPPLPGR</sequence>
<evidence type="ECO:0000313" key="4">
    <source>
        <dbReference type="Proteomes" id="UP001431313"/>
    </source>
</evidence>
<feature type="compositionally biased region" description="Low complexity" evidence="1">
    <location>
        <begin position="248"/>
        <end position="262"/>
    </location>
</feature>
<protein>
    <recommendedName>
        <fullName evidence="2">DUF6801 domain-containing protein</fullName>
    </recommendedName>
</protein>
<keyword evidence="4" id="KW-1185">Reference proteome</keyword>
<accession>A0ABT2CEB7</accession>
<evidence type="ECO:0000313" key="3">
    <source>
        <dbReference type="EMBL" id="MCS0635723.1"/>
    </source>
</evidence>
<feature type="compositionally biased region" description="Low complexity" evidence="1">
    <location>
        <begin position="178"/>
        <end position="189"/>
    </location>
</feature>
<evidence type="ECO:0000259" key="2">
    <source>
        <dbReference type="Pfam" id="PF20611"/>
    </source>
</evidence>
<feature type="compositionally biased region" description="Low complexity" evidence="1">
    <location>
        <begin position="217"/>
        <end position="231"/>
    </location>
</feature>
<evidence type="ECO:0000256" key="1">
    <source>
        <dbReference type="SAM" id="MobiDB-lite"/>
    </source>
</evidence>
<feature type="region of interest" description="Disordered" evidence="1">
    <location>
        <begin position="144"/>
        <end position="299"/>
    </location>
</feature>
<organism evidence="3 4">
    <name type="scientific">Streptomyces pyxinae</name>
    <dbReference type="NCBI Taxonomy" id="2970734"/>
    <lineage>
        <taxon>Bacteria</taxon>
        <taxon>Bacillati</taxon>
        <taxon>Actinomycetota</taxon>
        <taxon>Actinomycetes</taxon>
        <taxon>Kitasatosporales</taxon>
        <taxon>Streptomycetaceae</taxon>
        <taxon>Streptomyces</taxon>
    </lineage>
</organism>
<feature type="compositionally biased region" description="Basic and acidic residues" evidence="1">
    <location>
        <begin position="279"/>
        <end position="289"/>
    </location>
</feature>
<dbReference type="InterPro" id="IPR046542">
    <property type="entry name" value="DUF6801"/>
</dbReference>
<feature type="compositionally biased region" description="Low complexity" evidence="1">
    <location>
        <begin position="159"/>
        <end position="168"/>
    </location>
</feature>